<gene>
    <name evidence="2" type="ORF">KV203_01145</name>
</gene>
<evidence type="ECO:0000313" key="3">
    <source>
        <dbReference type="Proteomes" id="UP000887023"/>
    </source>
</evidence>
<dbReference type="Pfam" id="PF00756">
    <property type="entry name" value="Esterase"/>
    <property type="match status" value="1"/>
</dbReference>
<organism evidence="2 3">
    <name type="scientific">Skermania pinensis</name>
    <dbReference type="NCBI Taxonomy" id="39122"/>
    <lineage>
        <taxon>Bacteria</taxon>
        <taxon>Bacillati</taxon>
        <taxon>Actinomycetota</taxon>
        <taxon>Actinomycetes</taxon>
        <taxon>Mycobacteriales</taxon>
        <taxon>Gordoniaceae</taxon>
        <taxon>Skermania</taxon>
    </lineage>
</organism>
<reference evidence="2" key="1">
    <citation type="submission" date="2021-07" db="EMBL/GenBank/DDBJ databases">
        <title>Candidatus Kaistella beijingensis sp. nov. isolated from a municipal wastewater treatment plant is involved in sludge foaming.</title>
        <authorList>
            <person name="Song Y."/>
            <person name="Liu S.-J."/>
        </authorList>
    </citation>
    <scope>NUCLEOTIDE SEQUENCE</scope>
    <source>
        <strain evidence="2">DSM 43998</strain>
    </source>
</reference>
<dbReference type="Proteomes" id="UP000887023">
    <property type="component" value="Chromosome"/>
</dbReference>
<evidence type="ECO:0000313" key="2">
    <source>
        <dbReference type="EMBL" id="QXQ15595.1"/>
    </source>
</evidence>
<protein>
    <submittedName>
        <fullName evidence="2">Esterase family protein</fullName>
    </submittedName>
</protein>
<keyword evidence="3" id="KW-1185">Reference proteome</keyword>
<dbReference type="PANTHER" id="PTHR48098">
    <property type="entry name" value="ENTEROCHELIN ESTERASE-RELATED"/>
    <property type="match status" value="1"/>
</dbReference>
<evidence type="ECO:0000256" key="1">
    <source>
        <dbReference type="SAM" id="SignalP"/>
    </source>
</evidence>
<dbReference type="InterPro" id="IPR000801">
    <property type="entry name" value="Esterase-like"/>
</dbReference>
<dbReference type="RefSeq" id="WP_066467034.1">
    <property type="nucleotide sequence ID" value="NZ_CBCRUZ010000010.1"/>
</dbReference>
<dbReference type="PANTHER" id="PTHR48098:SF1">
    <property type="entry name" value="DIACYLGLYCEROL ACYLTRANSFERASE_MYCOLYLTRANSFERASE AG85A"/>
    <property type="match status" value="1"/>
</dbReference>
<dbReference type="InterPro" id="IPR050583">
    <property type="entry name" value="Mycobacterial_A85_antigen"/>
</dbReference>
<dbReference type="PROSITE" id="PS51257">
    <property type="entry name" value="PROKAR_LIPOPROTEIN"/>
    <property type="match status" value="1"/>
</dbReference>
<accession>A0ABX8SCG9</accession>
<dbReference type="InterPro" id="IPR029058">
    <property type="entry name" value="AB_hydrolase_fold"/>
</dbReference>
<feature type="chain" id="PRO_5045895137" evidence="1">
    <location>
        <begin position="23"/>
        <end position="314"/>
    </location>
</feature>
<dbReference type="SUPFAM" id="SSF53474">
    <property type="entry name" value="alpha/beta-Hydrolases"/>
    <property type="match status" value="1"/>
</dbReference>
<feature type="signal peptide" evidence="1">
    <location>
        <begin position="1"/>
        <end position="22"/>
    </location>
</feature>
<proteinExistence type="predicted"/>
<dbReference type="EMBL" id="CP079105">
    <property type="protein sequence ID" value="QXQ15595.1"/>
    <property type="molecule type" value="Genomic_DNA"/>
</dbReference>
<keyword evidence="1" id="KW-0732">Signal</keyword>
<name>A0ABX8SCG9_9ACTN</name>
<sequence>MRRLVALIGSALVVGCLAPAHAAADPGGARIDRVDELTPTRSSLFIDSPAMQRIVEVQVLHPAGGGSRPSLYLLDGIDSGADQNMWTMKTDVVQFFADKDVNVVLPVGGHATYYTDWQSHDPTLGLNRWETFLTEELPPLIDRQSNGNGTNAIAGLSMGGQAALTLASRHRNLYRGVGAFSACPDTRTPTARSFIRASVAAKGGNADNMWGTDANPDWAANDPITNAANLRGLAIYQSVGNGIPGPRDTLETATSLIGPLEVGANACTRTFDQRLQSLGIPAKFVYRPVGTHSWGYWQDDLHDSWSTLGPAIGR</sequence>
<dbReference type="Gene3D" id="3.40.50.1820">
    <property type="entry name" value="alpha/beta hydrolase"/>
    <property type="match status" value="1"/>
</dbReference>